<feature type="region of interest" description="Disordered" evidence="3">
    <location>
        <begin position="113"/>
        <end position="148"/>
    </location>
</feature>
<proteinExistence type="predicted"/>
<evidence type="ECO:0000313" key="5">
    <source>
        <dbReference type="Ensembl" id="ENSGMOP00000043945.1"/>
    </source>
</evidence>
<dbReference type="PANTHER" id="PTHR13586">
    <property type="entry name" value="SCD6 PROTEIN-RELATED"/>
    <property type="match status" value="1"/>
</dbReference>
<accession>A0A8C5BAI0</accession>
<dbReference type="Pfam" id="PF12701">
    <property type="entry name" value="LSM14"/>
    <property type="match status" value="1"/>
</dbReference>
<dbReference type="Ensembl" id="ENSGMOT00000029430.1">
    <property type="protein sequence ID" value="ENSGMOP00000043945.1"/>
    <property type="gene ID" value="ENSGMOG00000027726.1"/>
</dbReference>
<dbReference type="InterPro" id="IPR010920">
    <property type="entry name" value="LSM_dom_sf"/>
</dbReference>
<dbReference type="InterPro" id="IPR025609">
    <property type="entry name" value="Lsm14-like_N"/>
</dbReference>
<dbReference type="CDD" id="cd01736">
    <property type="entry name" value="LSm14_N"/>
    <property type="match status" value="1"/>
</dbReference>
<organism evidence="5 6">
    <name type="scientific">Gadus morhua</name>
    <name type="common">Atlantic cod</name>
    <dbReference type="NCBI Taxonomy" id="8049"/>
    <lineage>
        <taxon>Eukaryota</taxon>
        <taxon>Metazoa</taxon>
        <taxon>Chordata</taxon>
        <taxon>Craniata</taxon>
        <taxon>Vertebrata</taxon>
        <taxon>Euteleostomi</taxon>
        <taxon>Actinopterygii</taxon>
        <taxon>Neopterygii</taxon>
        <taxon>Teleostei</taxon>
        <taxon>Neoteleostei</taxon>
        <taxon>Acanthomorphata</taxon>
        <taxon>Zeiogadaria</taxon>
        <taxon>Gadariae</taxon>
        <taxon>Gadiformes</taxon>
        <taxon>Gadoidei</taxon>
        <taxon>Gadidae</taxon>
        <taxon>Gadus</taxon>
    </lineage>
</organism>
<reference evidence="5" key="1">
    <citation type="submission" date="2019-07" db="EMBL/GenBank/DDBJ databases">
        <authorList>
            <consortium name="Wellcome Sanger Institute Data Sharing"/>
        </authorList>
    </citation>
    <scope>NUCLEOTIDE SEQUENCE [LARGE SCALE GENOMIC DNA]</scope>
</reference>
<dbReference type="GO" id="GO:0006417">
    <property type="term" value="P:regulation of translation"/>
    <property type="evidence" value="ECO:0007669"/>
    <property type="project" value="UniProtKB-KW"/>
</dbReference>
<feature type="domain" description="Lsm14-like N-terminal" evidence="4">
    <location>
        <begin position="1"/>
        <end position="98"/>
    </location>
</feature>
<dbReference type="GO" id="GO:0003729">
    <property type="term" value="F:mRNA binding"/>
    <property type="evidence" value="ECO:0007669"/>
    <property type="project" value="TreeGrafter"/>
</dbReference>
<name>A0A8C5BAI0_GADMO</name>
<dbReference type="SMART" id="SM01271">
    <property type="entry name" value="LSM14"/>
    <property type="match status" value="1"/>
</dbReference>
<dbReference type="AlphaFoldDB" id="A0A8C5BAI0"/>
<dbReference type="Proteomes" id="UP000694546">
    <property type="component" value="Chromosome 1"/>
</dbReference>
<keyword evidence="6" id="KW-1185">Reference proteome</keyword>
<evidence type="ECO:0000256" key="1">
    <source>
        <dbReference type="ARBA" id="ARBA00022845"/>
    </source>
</evidence>
<feature type="compositionally biased region" description="Basic and acidic residues" evidence="3">
    <location>
        <begin position="129"/>
        <end position="138"/>
    </location>
</feature>
<dbReference type="SUPFAM" id="SSF50182">
    <property type="entry name" value="Sm-like ribonucleoproteins"/>
    <property type="match status" value="1"/>
</dbReference>
<dbReference type="GeneTree" id="ENSGT00940000156010"/>
<evidence type="ECO:0000313" key="6">
    <source>
        <dbReference type="Proteomes" id="UP000694546"/>
    </source>
</evidence>
<reference evidence="5" key="3">
    <citation type="submission" date="2025-09" db="UniProtKB">
        <authorList>
            <consortium name="Ensembl"/>
        </authorList>
    </citation>
    <scope>IDENTIFICATION</scope>
</reference>
<evidence type="ECO:0000256" key="3">
    <source>
        <dbReference type="SAM" id="MobiDB-lite"/>
    </source>
</evidence>
<keyword evidence="1" id="KW-0810">Translation regulation</keyword>
<keyword evidence="2" id="KW-0687">Ribonucleoprotein</keyword>
<evidence type="ECO:0000256" key="2">
    <source>
        <dbReference type="ARBA" id="ARBA00023274"/>
    </source>
</evidence>
<dbReference type="GO" id="GO:1990904">
    <property type="term" value="C:ribonucleoprotein complex"/>
    <property type="evidence" value="ECO:0007669"/>
    <property type="project" value="UniProtKB-KW"/>
</dbReference>
<dbReference type="Gene3D" id="2.30.30.100">
    <property type="match status" value="1"/>
</dbReference>
<evidence type="ECO:0000259" key="4">
    <source>
        <dbReference type="SMART" id="SM01271"/>
    </source>
</evidence>
<protein>
    <recommendedName>
        <fullName evidence="4">Lsm14-like N-terminal domain-containing protein</fullName>
    </recommendedName>
</protein>
<feature type="compositionally biased region" description="Basic residues" evidence="3">
    <location>
        <begin position="139"/>
        <end position="148"/>
    </location>
</feature>
<reference evidence="5" key="2">
    <citation type="submission" date="2025-08" db="UniProtKB">
        <authorList>
            <consortium name="Ensembl"/>
        </authorList>
    </citation>
    <scope>IDENTIFICATION</scope>
</reference>
<dbReference type="PANTHER" id="PTHR13586:SF1">
    <property type="entry name" value="PROTEIN LSM14 HOMOLOG B"/>
    <property type="match status" value="1"/>
</dbReference>
<sequence>MSSGKPYIGCKLGLISKAQNRYEGILFTIDTINSTVVLEKVKCFGTEGRPTHKPIPPKHDIFEFITFRGSDIKDIKLCEPPRSHHSLPHDPAIIQVIIVPGQLVRRAPMVEKAVQTSDGWRPQGARPMPPRDTRDTRPPSKHARQNNQ</sequence>